<feature type="transmembrane region" description="Helical" evidence="3">
    <location>
        <begin position="198"/>
        <end position="218"/>
    </location>
</feature>
<organism evidence="4">
    <name type="scientific">Arion vulgaris</name>
    <dbReference type="NCBI Taxonomy" id="1028688"/>
    <lineage>
        <taxon>Eukaryota</taxon>
        <taxon>Metazoa</taxon>
        <taxon>Spiralia</taxon>
        <taxon>Lophotrochozoa</taxon>
        <taxon>Mollusca</taxon>
        <taxon>Gastropoda</taxon>
        <taxon>Heterobranchia</taxon>
        <taxon>Euthyneura</taxon>
        <taxon>Panpulmonata</taxon>
        <taxon>Eupulmonata</taxon>
        <taxon>Stylommatophora</taxon>
        <taxon>Helicina</taxon>
        <taxon>Arionoidea</taxon>
        <taxon>Arionidae</taxon>
        <taxon>Arion</taxon>
    </lineage>
</organism>
<dbReference type="InterPro" id="IPR026082">
    <property type="entry name" value="ABCA"/>
</dbReference>
<dbReference type="GO" id="GO:0140359">
    <property type="term" value="F:ABC-type transporter activity"/>
    <property type="evidence" value="ECO:0007669"/>
    <property type="project" value="InterPro"/>
</dbReference>
<keyword evidence="3" id="KW-0472">Membrane</keyword>
<dbReference type="PANTHER" id="PTHR19229:SF36">
    <property type="entry name" value="ATP-BINDING CASSETTE SUB-FAMILY A MEMBER 2"/>
    <property type="match status" value="1"/>
</dbReference>
<feature type="non-terminal residue" evidence="4">
    <location>
        <position position="1"/>
    </location>
</feature>
<dbReference type="GO" id="GO:0005319">
    <property type="term" value="F:lipid transporter activity"/>
    <property type="evidence" value="ECO:0007669"/>
    <property type="project" value="TreeGrafter"/>
</dbReference>
<protein>
    <submittedName>
        <fullName evidence="4">Uncharacterized protein</fullName>
    </submittedName>
</protein>
<evidence type="ECO:0000313" key="4">
    <source>
        <dbReference type="EMBL" id="CEK72739.1"/>
    </source>
</evidence>
<keyword evidence="3" id="KW-1133">Transmembrane helix</keyword>
<feature type="non-terminal residue" evidence="4">
    <location>
        <position position="221"/>
    </location>
</feature>
<keyword evidence="2" id="KW-0677">Repeat</keyword>
<dbReference type="PANTHER" id="PTHR19229">
    <property type="entry name" value="ATP-BINDING CASSETTE TRANSPORTER SUBFAMILY A ABCA"/>
    <property type="match status" value="1"/>
</dbReference>
<keyword evidence="1" id="KW-0813">Transport</keyword>
<gene>
    <name evidence="4" type="primary">ORF83735</name>
</gene>
<dbReference type="EMBL" id="HACG01025874">
    <property type="protein sequence ID" value="CEK72739.1"/>
    <property type="molecule type" value="Transcribed_RNA"/>
</dbReference>
<proteinExistence type="predicted"/>
<name>A0A0B6ZVT2_9EUPU</name>
<evidence type="ECO:0000256" key="2">
    <source>
        <dbReference type="ARBA" id="ARBA00022737"/>
    </source>
</evidence>
<dbReference type="GO" id="GO:0016020">
    <property type="term" value="C:membrane"/>
    <property type="evidence" value="ECO:0007669"/>
    <property type="project" value="InterPro"/>
</dbReference>
<evidence type="ECO:0000256" key="3">
    <source>
        <dbReference type="SAM" id="Phobius"/>
    </source>
</evidence>
<dbReference type="AlphaFoldDB" id="A0A0B6ZVT2"/>
<sequence length="221" mass="24827">IIIRSLVKTEDHDISTPYAPTQILPRSLLINGSIIGYAPNSTATEQLMNTALDMIASNNYSGYTSLKGFATEGEIIDFYKYHSESMRMAVVFDGVSTGSTVLPKNLKFTVRPESGTDKWNTKLTYPEQQNGNPNDDVMLYWLHGVLPMQNVIGQALAKYWLLKDGLNPNSANFGVYMQRMAYPPYFKDSMIDIIQSTLPLFMVLSFILSVIISTKNLVYEK</sequence>
<reference evidence="4" key="1">
    <citation type="submission" date="2014-12" db="EMBL/GenBank/DDBJ databases">
        <title>Insight into the proteome of Arion vulgaris.</title>
        <authorList>
            <person name="Aradska J."/>
            <person name="Bulat T."/>
            <person name="Smidak R."/>
            <person name="Sarate P."/>
            <person name="Gangsoo J."/>
            <person name="Sialana F."/>
            <person name="Bilban M."/>
            <person name="Lubec G."/>
        </authorList>
    </citation>
    <scope>NUCLEOTIDE SEQUENCE</scope>
    <source>
        <tissue evidence="4">Skin</tissue>
    </source>
</reference>
<keyword evidence="3" id="KW-0812">Transmembrane</keyword>
<accession>A0A0B6ZVT2</accession>
<evidence type="ECO:0000256" key="1">
    <source>
        <dbReference type="ARBA" id="ARBA00022448"/>
    </source>
</evidence>